<evidence type="ECO:0000313" key="3">
    <source>
        <dbReference type="Proteomes" id="UP001303473"/>
    </source>
</evidence>
<dbReference type="Gene3D" id="3.90.1200.10">
    <property type="match status" value="1"/>
</dbReference>
<dbReference type="Proteomes" id="UP001303473">
    <property type="component" value="Unassembled WGS sequence"/>
</dbReference>
<dbReference type="SUPFAM" id="SSF56112">
    <property type="entry name" value="Protein kinase-like (PK-like)"/>
    <property type="match status" value="1"/>
</dbReference>
<dbReference type="EMBL" id="MU853884">
    <property type="protein sequence ID" value="KAK3936406.1"/>
    <property type="molecule type" value="Genomic_DNA"/>
</dbReference>
<dbReference type="PANTHER" id="PTHR21310">
    <property type="entry name" value="AMINOGLYCOSIDE PHOSPHOTRANSFERASE-RELATED-RELATED"/>
    <property type="match status" value="1"/>
</dbReference>
<comment type="caution">
    <text evidence="2">The sequence shown here is derived from an EMBL/GenBank/DDBJ whole genome shotgun (WGS) entry which is preliminary data.</text>
</comment>
<dbReference type="InterPro" id="IPR002575">
    <property type="entry name" value="Aminoglycoside_PTrfase"/>
</dbReference>
<evidence type="ECO:0000259" key="1">
    <source>
        <dbReference type="Pfam" id="PF01636"/>
    </source>
</evidence>
<protein>
    <submittedName>
        <fullName evidence="2">Phosphotransferase enzyme family protein</fullName>
    </submittedName>
</protein>
<feature type="domain" description="Aminoglycoside phosphotransferase" evidence="1">
    <location>
        <begin position="129"/>
        <end position="206"/>
    </location>
</feature>
<gene>
    <name evidence="2" type="ORF">QBC46DRAFT_461486</name>
</gene>
<dbReference type="InterPro" id="IPR011009">
    <property type="entry name" value="Kinase-like_dom_sf"/>
</dbReference>
<dbReference type="PANTHER" id="PTHR21310:SF48">
    <property type="entry name" value="AMINOGLYCOSIDE PHOSPHOTRANSFERASE DOMAIN-CONTAINING PROTEIN"/>
    <property type="match status" value="1"/>
</dbReference>
<proteinExistence type="predicted"/>
<dbReference type="Pfam" id="PF01636">
    <property type="entry name" value="APH"/>
    <property type="match status" value="1"/>
</dbReference>
<dbReference type="AlphaFoldDB" id="A0AAN6MZK0"/>
<accession>A0AAN6MZK0</accession>
<reference evidence="3" key="1">
    <citation type="journal article" date="2023" name="Mol. Phylogenet. Evol.">
        <title>Genome-scale phylogeny and comparative genomics of the fungal order Sordariales.</title>
        <authorList>
            <person name="Hensen N."/>
            <person name="Bonometti L."/>
            <person name="Westerberg I."/>
            <person name="Brannstrom I.O."/>
            <person name="Guillou S."/>
            <person name="Cros-Aarteil S."/>
            <person name="Calhoun S."/>
            <person name="Haridas S."/>
            <person name="Kuo A."/>
            <person name="Mondo S."/>
            <person name="Pangilinan J."/>
            <person name="Riley R."/>
            <person name="LaButti K."/>
            <person name="Andreopoulos B."/>
            <person name="Lipzen A."/>
            <person name="Chen C."/>
            <person name="Yan M."/>
            <person name="Daum C."/>
            <person name="Ng V."/>
            <person name="Clum A."/>
            <person name="Steindorff A."/>
            <person name="Ohm R.A."/>
            <person name="Martin F."/>
            <person name="Silar P."/>
            <person name="Natvig D.O."/>
            <person name="Lalanne C."/>
            <person name="Gautier V."/>
            <person name="Ament-Velasquez S.L."/>
            <person name="Kruys A."/>
            <person name="Hutchinson M.I."/>
            <person name="Powell A.J."/>
            <person name="Barry K."/>
            <person name="Miller A.N."/>
            <person name="Grigoriev I.V."/>
            <person name="Debuchy R."/>
            <person name="Gladieux P."/>
            <person name="Hiltunen Thoren M."/>
            <person name="Johannesson H."/>
        </authorList>
    </citation>
    <scope>NUCLEOTIDE SEQUENCE [LARGE SCALE GENOMIC DNA]</scope>
    <source>
        <strain evidence="3">CBS 340.73</strain>
    </source>
</reference>
<evidence type="ECO:0000313" key="2">
    <source>
        <dbReference type="EMBL" id="KAK3936406.1"/>
    </source>
</evidence>
<sequence>MAFSCTIPYFAPPTFEDIKASQNMVGESSGRRIVQVGFFTAKTMLFVKECANIPVPTVYCLFSKKEEHDHQVNYIIMETVQGQTLLSLWSTLTTGHKTAISRQLRGSFDELRKIPSPGCYGSLAFALKYQYNCAPEIHQKAEYYRRVLPVVLRGDPTSFSHADFQRKNLILRPDGTVVMVDWEAAGWYPPYWESAMAMFACGRWEDDWHAWVAQILDEHPNECAWMVMIRNELWS</sequence>
<keyword evidence="3" id="KW-1185">Reference proteome</keyword>
<name>A0AAN6MZK0_9PEZI</name>
<organism evidence="2 3">
    <name type="scientific">Diplogelasinospora grovesii</name>
    <dbReference type="NCBI Taxonomy" id="303347"/>
    <lineage>
        <taxon>Eukaryota</taxon>
        <taxon>Fungi</taxon>
        <taxon>Dikarya</taxon>
        <taxon>Ascomycota</taxon>
        <taxon>Pezizomycotina</taxon>
        <taxon>Sordariomycetes</taxon>
        <taxon>Sordariomycetidae</taxon>
        <taxon>Sordariales</taxon>
        <taxon>Diplogelasinosporaceae</taxon>
        <taxon>Diplogelasinospora</taxon>
    </lineage>
</organism>
<dbReference type="InterPro" id="IPR051678">
    <property type="entry name" value="AGP_Transferase"/>
</dbReference>
<dbReference type="CDD" id="cd05120">
    <property type="entry name" value="APH_ChoK_like"/>
    <property type="match status" value="1"/>
</dbReference>